<reference evidence="1" key="1">
    <citation type="journal article" date="2015" name="Nature">
        <title>Complex archaea that bridge the gap between prokaryotes and eukaryotes.</title>
        <authorList>
            <person name="Spang A."/>
            <person name="Saw J.H."/>
            <person name="Jorgensen S.L."/>
            <person name="Zaremba-Niedzwiedzka K."/>
            <person name="Martijn J."/>
            <person name="Lind A.E."/>
            <person name="van Eijk R."/>
            <person name="Schleper C."/>
            <person name="Guy L."/>
            <person name="Ettema T.J."/>
        </authorList>
    </citation>
    <scope>NUCLEOTIDE SEQUENCE</scope>
</reference>
<protein>
    <submittedName>
        <fullName evidence="1">Uncharacterized protein</fullName>
    </submittedName>
</protein>
<dbReference type="AlphaFoldDB" id="A0A0F9NBM9"/>
<proteinExistence type="predicted"/>
<organism evidence="1">
    <name type="scientific">marine sediment metagenome</name>
    <dbReference type="NCBI Taxonomy" id="412755"/>
    <lineage>
        <taxon>unclassified sequences</taxon>
        <taxon>metagenomes</taxon>
        <taxon>ecological metagenomes</taxon>
    </lineage>
</organism>
<comment type="caution">
    <text evidence="1">The sequence shown here is derived from an EMBL/GenBank/DDBJ whole genome shotgun (WGS) entry which is preliminary data.</text>
</comment>
<name>A0A0F9NBM9_9ZZZZ</name>
<gene>
    <name evidence="1" type="ORF">LCGC14_1281360</name>
</gene>
<dbReference type="EMBL" id="LAZR01007292">
    <property type="protein sequence ID" value="KKM86195.1"/>
    <property type="molecule type" value="Genomic_DNA"/>
</dbReference>
<accession>A0A0F9NBM9</accession>
<sequence length="172" mass="18172">MKYERKWNDLRNATGFAAACARLALPFYGGERRSGVVTAIEIAESYVNGEQISSTTARAGARAAIYSAYATDYAATDSTDADSAYAAARAAACAARAATDFTAAAIYIARAAIYASHAGVCDSELQIAFARWVVRDLSCDQLDEQIRQAAGAAIVAGDEELARKLVQGEIDV</sequence>
<evidence type="ECO:0000313" key="1">
    <source>
        <dbReference type="EMBL" id="KKM86195.1"/>
    </source>
</evidence>